<comment type="caution">
    <text evidence="2">The sequence shown here is derived from an EMBL/GenBank/DDBJ whole genome shotgun (WGS) entry which is preliminary data.</text>
</comment>
<keyword evidence="3" id="KW-1185">Reference proteome</keyword>
<evidence type="ECO:0000259" key="1">
    <source>
        <dbReference type="Pfam" id="PF01926"/>
    </source>
</evidence>
<dbReference type="EMBL" id="JACGCI010000117">
    <property type="protein sequence ID" value="KAF6744615.1"/>
    <property type="molecule type" value="Genomic_DNA"/>
</dbReference>
<dbReference type="OrthoDB" id="8954335at2759"/>
<reference evidence="2 3" key="1">
    <citation type="submission" date="2020-07" db="EMBL/GenBank/DDBJ databases">
        <title>Comparative genomics of pyrophilous fungi reveals a link between fire events and developmental genes.</title>
        <authorList>
            <consortium name="DOE Joint Genome Institute"/>
            <person name="Steindorff A.S."/>
            <person name="Carver A."/>
            <person name="Calhoun S."/>
            <person name="Stillman K."/>
            <person name="Liu H."/>
            <person name="Lipzen A."/>
            <person name="Pangilinan J."/>
            <person name="Labutti K."/>
            <person name="Bruns T.D."/>
            <person name="Grigoriev I.V."/>
        </authorList>
    </citation>
    <scope>NUCLEOTIDE SEQUENCE [LARGE SCALE GENOMIC DNA]</scope>
    <source>
        <strain evidence="2 3">CBS 144469</strain>
    </source>
</reference>
<dbReference type="SUPFAM" id="SSF52540">
    <property type="entry name" value="P-loop containing nucleoside triphosphate hydrolases"/>
    <property type="match status" value="1"/>
</dbReference>
<proteinExistence type="predicted"/>
<sequence length="293" mass="32858">MGATKAGKSSFINMVLKEVGSVDRLLIGNELASCTVNLRDVEVKVLRSDNAALEGRRVTLVDTPGFDGTHASDFEILKQIAEWLEKSCKQGDVLGGVLYLHDISRDQISGTARRTFELFNHLCGDACLNKAVLVTTKWGRANGRDFVAREAELKGKYWLTMIEKGASTMRLDDEDEGASALRIVDEMLRRLERPDGQAFLREVLQIQDEMVRQKKSFPQTEAAKAVRAWYEGMIEAQAEMLKYQAMAAKGDAEAAAKVRAEEEKLDKLARDVKKLRLSVGQRFLENTQRLFRS</sequence>
<accession>A0A8H6HCP4</accession>
<evidence type="ECO:0000313" key="2">
    <source>
        <dbReference type="EMBL" id="KAF6744615.1"/>
    </source>
</evidence>
<organism evidence="2 3">
    <name type="scientific">Ephemerocybe angulata</name>
    <dbReference type="NCBI Taxonomy" id="980116"/>
    <lineage>
        <taxon>Eukaryota</taxon>
        <taxon>Fungi</taxon>
        <taxon>Dikarya</taxon>
        <taxon>Basidiomycota</taxon>
        <taxon>Agaricomycotina</taxon>
        <taxon>Agaricomycetes</taxon>
        <taxon>Agaricomycetidae</taxon>
        <taxon>Agaricales</taxon>
        <taxon>Agaricineae</taxon>
        <taxon>Psathyrellaceae</taxon>
        <taxon>Ephemerocybe</taxon>
    </lineage>
</organism>
<dbReference type="Proteomes" id="UP000521943">
    <property type="component" value="Unassembled WGS sequence"/>
</dbReference>
<dbReference type="CDD" id="cd00882">
    <property type="entry name" value="Ras_like_GTPase"/>
    <property type="match status" value="1"/>
</dbReference>
<gene>
    <name evidence="2" type="ORF">DFP72DRAFT_68248</name>
</gene>
<feature type="domain" description="G" evidence="1">
    <location>
        <begin position="1"/>
        <end position="81"/>
    </location>
</feature>
<name>A0A8H6HCP4_9AGAR</name>
<dbReference type="InterPro" id="IPR006073">
    <property type="entry name" value="GTP-bd"/>
</dbReference>
<dbReference type="InterPro" id="IPR027417">
    <property type="entry name" value="P-loop_NTPase"/>
</dbReference>
<protein>
    <recommendedName>
        <fullName evidence="1">G domain-containing protein</fullName>
    </recommendedName>
</protein>
<dbReference type="Gene3D" id="3.40.50.300">
    <property type="entry name" value="P-loop containing nucleotide triphosphate hydrolases"/>
    <property type="match status" value="1"/>
</dbReference>
<evidence type="ECO:0000313" key="3">
    <source>
        <dbReference type="Proteomes" id="UP000521943"/>
    </source>
</evidence>
<dbReference type="GO" id="GO:0005525">
    <property type="term" value="F:GTP binding"/>
    <property type="evidence" value="ECO:0007669"/>
    <property type="project" value="InterPro"/>
</dbReference>
<dbReference type="Pfam" id="PF01926">
    <property type="entry name" value="MMR_HSR1"/>
    <property type="match status" value="1"/>
</dbReference>
<dbReference type="AlphaFoldDB" id="A0A8H6HCP4"/>